<name>A0A1D6NKD7_MAIZE</name>
<keyword evidence="1" id="KW-0687">Ribonucleoprotein</keyword>
<evidence type="ECO:0000313" key="1">
    <source>
        <dbReference type="EMBL" id="ONM40710.1"/>
    </source>
</evidence>
<organism evidence="1">
    <name type="scientific">Zea mays</name>
    <name type="common">Maize</name>
    <dbReference type="NCBI Taxonomy" id="4577"/>
    <lineage>
        <taxon>Eukaryota</taxon>
        <taxon>Viridiplantae</taxon>
        <taxon>Streptophyta</taxon>
        <taxon>Embryophyta</taxon>
        <taxon>Tracheophyta</taxon>
        <taxon>Spermatophyta</taxon>
        <taxon>Magnoliopsida</taxon>
        <taxon>Liliopsida</taxon>
        <taxon>Poales</taxon>
        <taxon>Poaceae</taxon>
        <taxon>PACMAD clade</taxon>
        <taxon>Panicoideae</taxon>
        <taxon>Andropogonodae</taxon>
        <taxon>Andropogoneae</taxon>
        <taxon>Tripsacinae</taxon>
        <taxon>Zea</taxon>
    </lineage>
</organism>
<gene>
    <name evidence="1" type="ORF">ZEAMMB73_Zm00001d044287</name>
</gene>
<sequence length="109" mass="12280">MKSARSPWLTPVRFIFFPTLINCSLGCVRMDLWLSYLPSWFGMVRLDGLCSTFAVIFETLVWSKVDNLSGLHALAAVAYIGSISALFFPPSRYGVYLRPHLETCLCLVL</sequence>
<proteinExistence type="predicted"/>
<reference evidence="1" key="1">
    <citation type="submission" date="2015-12" db="EMBL/GenBank/DDBJ databases">
        <title>Update maize B73 reference genome by single molecule sequencing technologies.</title>
        <authorList>
            <consortium name="Maize Genome Sequencing Project"/>
            <person name="Ware D."/>
        </authorList>
    </citation>
    <scope>NUCLEOTIDE SEQUENCE [LARGE SCALE GENOMIC DNA]</scope>
    <source>
        <tissue evidence="1">Seedling</tissue>
    </source>
</reference>
<dbReference type="EMBL" id="CM007649">
    <property type="protein sequence ID" value="ONM40710.1"/>
    <property type="molecule type" value="Genomic_DNA"/>
</dbReference>
<accession>A0A1D6NKD7</accession>
<protein>
    <submittedName>
        <fullName evidence="1">Ribosomal protein L19</fullName>
    </submittedName>
</protein>
<keyword evidence="1" id="KW-0689">Ribosomal protein</keyword>
<dbReference type="AlphaFoldDB" id="A0A1D6NKD7"/>
<dbReference type="GO" id="GO:0005840">
    <property type="term" value="C:ribosome"/>
    <property type="evidence" value="ECO:0007669"/>
    <property type="project" value="UniProtKB-KW"/>
</dbReference>